<gene>
    <name evidence="3" type="ORF">JFL75_18895</name>
</gene>
<proteinExistence type="predicted"/>
<dbReference type="SUPFAM" id="SSF50985">
    <property type="entry name" value="RCC1/BLIP-II"/>
    <property type="match status" value="2"/>
</dbReference>
<feature type="region of interest" description="Disordered" evidence="1">
    <location>
        <begin position="30"/>
        <end position="74"/>
    </location>
</feature>
<dbReference type="PROSITE" id="PS50012">
    <property type="entry name" value="RCC1_3"/>
    <property type="match status" value="5"/>
</dbReference>
<dbReference type="InterPro" id="IPR051553">
    <property type="entry name" value="Ran_GTPase-activating"/>
</dbReference>
<dbReference type="GO" id="GO:0005737">
    <property type="term" value="C:cytoplasm"/>
    <property type="evidence" value="ECO:0007669"/>
    <property type="project" value="TreeGrafter"/>
</dbReference>
<dbReference type="InterPro" id="IPR000408">
    <property type="entry name" value="Reg_chr_condens"/>
</dbReference>
<dbReference type="Pfam" id="PF09479">
    <property type="entry name" value="Flg_new"/>
    <property type="match status" value="1"/>
</dbReference>
<feature type="compositionally biased region" description="Gly residues" evidence="1">
    <location>
        <begin position="37"/>
        <end position="56"/>
    </location>
</feature>
<dbReference type="KEGG" id="bhc:JFL75_18895"/>
<reference evidence="3" key="1">
    <citation type="submission" date="2021-01" db="EMBL/GenBank/DDBJ databases">
        <title>Description of Breznakiella homolactica.</title>
        <authorList>
            <person name="Song Y."/>
            <person name="Brune A."/>
        </authorList>
    </citation>
    <scope>NUCLEOTIDE SEQUENCE</scope>
    <source>
        <strain evidence="3">RmG30</strain>
    </source>
</reference>
<dbReference type="PANTHER" id="PTHR45982:SF1">
    <property type="entry name" value="REGULATOR OF CHROMOSOME CONDENSATION"/>
    <property type="match status" value="1"/>
</dbReference>
<keyword evidence="2" id="KW-0732">Signal</keyword>
<accession>A0A7T8BAG3</accession>
<feature type="chain" id="PRO_5031530092" evidence="2">
    <location>
        <begin position="20"/>
        <end position="541"/>
    </location>
</feature>
<organism evidence="3 4">
    <name type="scientific">Breznakiella homolactica</name>
    <dbReference type="NCBI Taxonomy" id="2798577"/>
    <lineage>
        <taxon>Bacteria</taxon>
        <taxon>Pseudomonadati</taxon>
        <taxon>Spirochaetota</taxon>
        <taxon>Spirochaetia</taxon>
        <taxon>Spirochaetales</taxon>
        <taxon>Breznakiellaceae</taxon>
        <taxon>Breznakiella</taxon>
    </lineage>
</organism>
<feature type="signal peptide" evidence="2">
    <location>
        <begin position="1"/>
        <end position="19"/>
    </location>
</feature>
<dbReference type="InterPro" id="IPR013378">
    <property type="entry name" value="InlB-like_B-rpt"/>
</dbReference>
<evidence type="ECO:0000313" key="3">
    <source>
        <dbReference type="EMBL" id="QQO08975.1"/>
    </source>
</evidence>
<dbReference type="PROSITE" id="PS51257">
    <property type="entry name" value="PROKAR_LIPOPROTEIN"/>
    <property type="match status" value="1"/>
</dbReference>
<dbReference type="Pfam" id="PF13540">
    <property type="entry name" value="RCC1_2"/>
    <property type="match status" value="2"/>
</dbReference>
<name>A0A7T8BAG3_9SPIR</name>
<dbReference type="Proteomes" id="UP000595917">
    <property type="component" value="Chromosome"/>
</dbReference>
<evidence type="ECO:0000256" key="2">
    <source>
        <dbReference type="SAM" id="SignalP"/>
    </source>
</evidence>
<keyword evidence="4" id="KW-1185">Reference proteome</keyword>
<evidence type="ECO:0000313" key="4">
    <source>
        <dbReference type="Proteomes" id="UP000595917"/>
    </source>
</evidence>
<dbReference type="PANTHER" id="PTHR45982">
    <property type="entry name" value="REGULATOR OF CHROMOSOME CONDENSATION"/>
    <property type="match status" value="1"/>
</dbReference>
<dbReference type="RefSeq" id="WP_215626280.1">
    <property type="nucleotide sequence ID" value="NZ_CP067089.2"/>
</dbReference>
<dbReference type="GO" id="GO:0005085">
    <property type="term" value="F:guanyl-nucleotide exchange factor activity"/>
    <property type="evidence" value="ECO:0007669"/>
    <property type="project" value="TreeGrafter"/>
</dbReference>
<evidence type="ECO:0000256" key="1">
    <source>
        <dbReference type="SAM" id="MobiDB-lite"/>
    </source>
</evidence>
<dbReference type="Pfam" id="PF00415">
    <property type="entry name" value="RCC1"/>
    <property type="match status" value="1"/>
</dbReference>
<dbReference type="EMBL" id="CP067089">
    <property type="protein sequence ID" value="QQO08975.1"/>
    <property type="molecule type" value="Genomic_DNA"/>
</dbReference>
<dbReference type="InterPro" id="IPR009091">
    <property type="entry name" value="RCC1/BLIP-II"/>
</dbReference>
<protein>
    <submittedName>
        <fullName evidence="3">InlB B-repeat-containing protein</fullName>
    </submittedName>
</protein>
<sequence>MKKNHLALFAMVIVLFLTAAFTAACSSPVSSPAEIPGGSGNGNGGGNSNNGNGNGNGEQPNNPDPVPSYYSITYNGNGNTAGQAPSDTAEYLSGTDIVTAAETGDLYKVGYRINGWNTSRDGTGTHYSGGSEFTMGSGPVTLYAQWEPVYPMVSVGDNFSLLITGDGSLYASGANGDGQLGTSGGGDKSSFTYVTDNVAMASARFDHSVILKKDGTPWAWGDNSFYKLGINSTAIYVNSPQLVQSEGFPDPADPIVRVIAGTQHTGYITKNGNYWVAGSNERGSLGFENGTNLVAPKRVGYMNNVVSGDIGSSYTMLVTKSGGLYAAGINQYGSLGTGSGSNLEDGFMINKTSAVQAIGTSDSIAAVFTGNSDYTMILTKNGNVYSTGNNDTGKLSLGDTTNRNTFTRAQETSGGMNQNITGVNTIAMGTDHVLFLKNDGTLWAAGGGADNKLGLSGTANQSRAVKVMNNVAYAAAGKKYTLAVTTDGRLYAAGGNSSGQFGGSMTTPVQPGKDGADPNVEAGTMWFEVDWRTPTGNTAAN</sequence>
<dbReference type="AlphaFoldDB" id="A0A7T8BAG3"/>
<dbReference type="Gene3D" id="2.130.10.30">
    <property type="entry name" value="Regulator of chromosome condensation 1/beta-lactamase-inhibitor protein II"/>
    <property type="match status" value="2"/>
</dbReference>
<dbReference type="PRINTS" id="PR00633">
    <property type="entry name" value="RCCNDNSATION"/>
</dbReference>